<accession>A0ABU8WJV3</accession>
<evidence type="ECO:0000313" key="3">
    <source>
        <dbReference type="EMBL" id="MEJ8847604.1"/>
    </source>
</evidence>
<protein>
    <recommendedName>
        <fullName evidence="5">Cupin type-1 domain-containing protein</fullName>
    </recommendedName>
</protein>
<dbReference type="PROSITE" id="PS51257">
    <property type="entry name" value="PROKAR_LIPOPROTEIN"/>
    <property type="match status" value="1"/>
</dbReference>
<dbReference type="InterPro" id="IPR014710">
    <property type="entry name" value="RmlC-like_jellyroll"/>
</dbReference>
<name>A0ABU8WJV3_9BURK</name>
<keyword evidence="2" id="KW-0732">Signal</keyword>
<evidence type="ECO:0000313" key="4">
    <source>
        <dbReference type="Proteomes" id="UP001385892"/>
    </source>
</evidence>
<feature type="signal peptide" evidence="2">
    <location>
        <begin position="1"/>
        <end position="25"/>
    </location>
</feature>
<dbReference type="RefSeq" id="WP_340342729.1">
    <property type="nucleotide sequence ID" value="NZ_JBBKZT010000005.1"/>
</dbReference>
<evidence type="ECO:0008006" key="5">
    <source>
        <dbReference type="Google" id="ProtNLM"/>
    </source>
</evidence>
<dbReference type="Gene3D" id="2.60.120.10">
    <property type="entry name" value="Jelly Rolls"/>
    <property type="match status" value="1"/>
</dbReference>
<dbReference type="Proteomes" id="UP001385892">
    <property type="component" value="Unassembled WGS sequence"/>
</dbReference>
<reference evidence="3 4" key="1">
    <citation type="submission" date="2024-03" db="EMBL/GenBank/DDBJ databases">
        <title>Novel species of the genus Variovorax.</title>
        <authorList>
            <person name="Liu Q."/>
            <person name="Xin Y.-H."/>
        </authorList>
    </citation>
    <scope>NUCLEOTIDE SEQUENCE [LARGE SCALE GENOMIC DNA]</scope>
    <source>
        <strain evidence="3 4">KACC 18900</strain>
    </source>
</reference>
<feature type="chain" id="PRO_5047496401" description="Cupin type-1 domain-containing protein" evidence="2">
    <location>
        <begin position="26"/>
        <end position="220"/>
    </location>
</feature>
<dbReference type="EMBL" id="JBBKZT010000005">
    <property type="protein sequence ID" value="MEJ8847604.1"/>
    <property type="molecule type" value="Genomic_DNA"/>
</dbReference>
<dbReference type="SUPFAM" id="SSF51182">
    <property type="entry name" value="RmlC-like cupins"/>
    <property type="match status" value="1"/>
</dbReference>
<organism evidence="3 4">
    <name type="scientific">Variovorax rhizosphaerae</name>
    <dbReference type="NCBI Taxonomy" id="1836200"/>
    <lineage>
        <taxon>Bacteria</taxon>
        <taxon>Pseudomonadati</taxon>
        <taxon>Pseudomonadota</taxon>
        <taxon>Betaproteobacteria</taxon>
        <taxon>Burkholderiales</taxon>
        <taxon>Comamonadaceae</taxon>
        <taxon>Variovorax</taxon>
    </lineage>
</organism>
<keyword evidence="4" id="KW-1185">Reference proteome</keyword>
<evidence type="ECO:0000256" key="2">
    <source>
        <dbReference type="SAM" id="SignalP"/>
    </source>
</evidence>
<feature type="region of interest" description="Disordered" evidence="1">
    <location>
        <begin position="199"/>
        <end position="220"/>
    </location>
</feature>
<proteinExistence type="predicted"/>
<comment type="caution">
    <text evidence="3">The sequence shown here is derived from an EMBL/GenBank/DDBJ whole genome shotgun (WGS) entry which is preliminary data.</text>
</comment>
<gene>
    <name evidence="3" type="ORF">WKW82_13175</name>
</gene>
<evidence type="ECO:0000256" key="1">
    <source>
        <dbReference type="SAM" id="MobiDB-lite"/>
    </source>
</evidence>
<dbReference type="InterPro" id="IPR011051">
    <property type="entry name" value="RmlC_Cupin_sf"/>
</dbReference>
<sequence length="220" mass="23655">MNFNRPTVAARVLATCSLASMLALGGCATSSGSPSARINPTDPQPTCTMCPGTYISFFEMDAYAQKALKEKLVDQQVRAVDIGKANVGIGRVHRGKLDKPSPNSVAEHDHVSEVYHVISGSATLVLGPDILNRERRPATMPTVVLQNGPGNNGSEVRNGVAYDIKAGDVVVIPAGTGHWFTKIDDHIDYLMVRIDPDKVTPTKSEAQSKEYLSKPARRGE</sequence>